<evidence type="ECO:0000313" key="1">
    <source>
        <dbReference type="EMBL" id="KJU82092.1"/>
    </source>
</evidence>
<dbReference type="InterPro" id="IPR007325">
    <property type="entry name" value="KFase/CYL"/>
</dbReference>
<dbReference type="EMBL" id="LACI01002428">
    <property type="protein sequence ID" value="KJU82092.1"/>
    <property type="molecule type" value="Genomic_DNA"/>
</dbReference>
<dbReference type="PANTHER" id="PTHR31118">
    <property type="entry name" value="CYCLASE-LIKE PROTEIN 2"/>
    <property type="match status" value="1"/>
</dbReference>
<dbReference type="AlphaFoldDB" id="A0A0F3GJU1"/>
<sequence length="222" mass="25453">MKSRFLSYPLSSNIPVYGIWPQKPHISPVRSLIAGDSCNVYNINIENHWGTHVDCPAHFFNDGKKVVDYEADFWLFEHPQVITVKAKEGQLIDEKDMFGDINEDTDLLIIYSGWGKQRNTVEYAQRNPGLRPEFGFFLRNGYNNIRAVGFDWISVSSYMYREIGRDAHRAFLNPAPKGSPVVIIEDMLLYDDMTGLKEVFVMPLRIEEVDSAPCTVLGVWND</sequence>
<evidence type="ECO:0000313" key="2">
    <source>
        <dbReference type="Proteomes" id="UP000033423"/>
    </source>
</evidence>
<proteinExistence type="predicted"/>
<dbReference type="InterPro" id="IPR037175">
    <property type="entry name" value="KFase_sf"/>
</dbReference>
<dbReference type="PANTHER" id="PTHR31118:SF32">
    <property type="entry name" value="KYNURENINE FORMAMIDASE"/>
    <property type="match status" value="1"/>
</dbReference>
<accession>A0A0F3GJU1</accession>
<dbReference type="GO" id="GO:0004061">
    <property type="term" value="F:arylformamidase activity"/>
    <property type="evidence" value="ECO:0007669"/>
    <property type="project" value="InterPro"/>
</dbReference>
<dbReference type="Pfam" id="PF04199">
    <property type="entry name" value="Cyclase"/>
    <property type="match status" value="1"/>
</dbReference>
<gene>
    <name evidence="1" type="ORF">MBAV_005747</name>
</gene>
<protein>
    <submittedName>
        <fullName evidence="1">Cyclase family protein</fullName>
    </submittedName>
</protein>
<reference evidence="1 2" key="1">
    <citation type="submission" date="2015-02" db="EMBL/GenBank/DDBJ databases">
        <title>Single-cell genomics of uncultivated deep-branching MTB reveals a conserved set of magnetosome genes.</title>
        <authorList>
            <person name="Kolinko S."/>
            <person name="Richter M."/>
            <person name="Glockner F.O."/>
            <person name="Brachmann A."/>
            <person name="Schuler D."/>
        </authorList>
    </citation>
    <scope>NUCLEOTIDE SEQUENCE [LARGE SCALE GENOMIC DNA]</scope>
    <source>
        <strain evidence="1">TM-1</strain>
    </source>
</reference>
<keyword evidence="2" id="KW-1185">Reference proteome</keyword>
<comment type="caution">
    <text evidence="1">The sequence shown here is derived from an EMBL/GenBank/DDBJ whole genome shotgun (WGS) entry which is preliminary data.</text>
</comment>
<dbReference type="Proteomes" id="UP000033423">
    <property type="component" value="Unassembled WGS sequence"/>
</dbReference>
<dbReference type="Gene3D" id="3.50.30.50">
    <property type="entry name" value="Putative cyclase"/>
    <property type="match status" value="1"/>
</dbReference>
<dbReference type="GO" id="GO:0019441">
    <property type="term" value="P:L-tryptophan catabolic process to kynurenine"/>
    <property type="evidence" value="ECO:0007669"/>
    <property type="project" value="InterPro"/>
</dbReference>
<dbReference type="SUPFAM" id="SSF102198">
    <property type="entry name" value="Putative cyclase"/>
    <property type="match status" value="1"/>
</dbReference>
<organism evidence="1 2">
    <name type="scientific">Candidatus Magnetobacterium bavaricum</name>
    <dbReference type="NCBI Taxonomy" id="29290"/>
    <lineage>
        <taxon>Bacteria</taxon>
        <taxon>Pseudomonadati</taxon>
        <taxon>Nitrospirota</taxon>
        <taxon>Thermodesulfovibrionia</taxon>
        <taxon>Thermodesulfovibrionales</taxon>
        <taxon>Candidatus Magnetobacteriaceae</taxon>
        <taxon>Candidatus Magnetobacterium</taxon>
    </lineage>
</organism>
<name>A0A0F3GJU1_9BACT</name>